<feature type="domain" description="Glycosyltransferase family 28 N-terminal" evidence="10">
    <location>
        <begin position="8"/>
        <end position="147"/>
    </location>
</feature>
<evidence type="ECO:0000259" key="10">
    <source>
        <dbReference type="Pfam" id="PF03033"/>
    </source>
</evidence>
<dbReference type="Gene3D" id="3.40.50.2000">
    <property type="entry name" value="Glycogen Phosphorylase B"/>
    <property type="match status" value="2"/>
</dbReference>
<evidence type="ECO:0000256" key="5">
    <source>
        <dbReference type="ARBA" id="ARBA00022960"/>
    </source>
</evidence>
<evidence type="ECO:0000256" key="6">
    <source>
        <dbReference type="ARBA" id="ARBA00022984"/>
    </source>
</evidence>
<keyword evidence="2" id="KW-0132">Cell division</keyword>
<dbReference type="CDD" id="cd03785">
    <property type="entry name" value="GT28_MurG"/>
    <property type="match status" value="1"/>
</dbReference>
<proteinExistence type="inferred from homology"/>
<organism evidence="12">
    <name type="scientific">freshwater metagenome</name>
    <dbReference type="NCBI Taxonomy" id="449393"/>
    <lineage>
        <taxon>unclassified sequences</taxon>
        <taxon>metagenomes</taxon>
        <taxon>ecological metagenomes</taxon>
    </lineage>
</organism>
<keyword evidence="4" id="KW-0808">Transferase</keyword>
<dbReference type="GO" id="GO:0005975">
    <property type="term" value="P:carbohydrate metabolic process"/>
    <property type="evidence" value="ECO:0007669"/>
    <property type="project" value="InterPro"/>
</dbReference>
<keyword evidence="3" id="KW-0328">Glycosyltransferase</keyword>
<accession>A0A6J7E8W9</accession>
<protein>
    <submittedName>
        <fullName evidence="12">Unannotated protein</fullName>
    </submittedName>
</protein>
<evidence type="ECO:0000256" key="4">
    <source>
        <dbReference type="ARBA" id="ARBA00022679"/>
    </source>
</evidence>
<keyword evidence="6" id="KW-0573">Peptidoglycan synthesis</keyword>
<keyword evidence="7" id="KW-0472">Membrane</keyword>
<dbReference type="SUPFAM" id="SSF53756">
    <property type="entry name" value="UDP-Glycosyltransferase/glycogen phosphorylase"/>
    <property type="match status" value="1"/>
</dbReference>
<evidence type="ECO:0000313" key="12">
    <source>
        <dbReference type="EMBL" id="CAB4878408.1"/>
    </source>
</evidence>
<dbReference type="Pfam" id="PF03033">
    <property type="entry name" value="Glyco_transf_28"/>
    <property type="match status" value="1"/>
</dbReference>
<dbReference type="GO" id="GO:0071555">
    <property type="term" value="P:cell wall organization"/>
    <property type="evidence" value="ECO:0007669"/>
    <property type="project" value="UniProtKB-KW"/>
</dbReference>
<evidence type="ECO:0000256" key="8">
    <source>
        <dbReference type="ARBA" id="ARBA00023306"/>
    </source>
</evidence>
<dbReference type="HAMAP" id="MF_00033">
    <property type="entry name" value="MurG"/>
    <property type="match status" value="1"/>
</dbReference>
<dbReference type="GO" id="GO:0008360">
    <property type="term" value="P:regulation of cell shape"/>
    <property type="evidence" value="ECO:0007669"/>
    <property type="project" value="UniProtKB-KW"/>
</dbReference>
<evidence type="ECO:0000256" key="2">
    <source>
        <dbReference type="ARBA" id="ARBA00022618"/>
    </source>
</evidence>
<dbReference type="PANTHER" id="PTHR21015">
    <property type="entry name" value="UDP-N-ACETYLGLUCOSAMINE--N-ACETYLMURAMYL-(PENTAPEPTIDE) PYROPHOSPHORYL-UNDECAPRENOL N-ACETYLGLUCOSAMINE TRANSFERASE 1"/>
    <property type="match status" value="1"/>
</dbReference>
<dbReference type="Pfam" id="PF04101">
    <property type="entry name" value="Glyco_tran_28_C"/>
    <property type="match status" value="1"/>
</dbReference>
<dbReference type="AlphaFoldDB" id="A0A6J7E8W9"/>
<evidence type="ECO:0000256" key="3">
    <source>
        <dbReference type="ARBA" id="ARBA00022676"/>
    </source>
</evidence>
<dbReference type="InterPro" id="IPR006009">
    <property type="entry name" value="GlcNAc_MurG"/>
</dbReference>
<name>A0A6J7E8W9_9ZZZZ</name>
<gene>
    <name evidence="12" type="ORF">UFOPK3376_01271</name>
</gene>
<dbReference type="EMBL" id="CAFBLP010000026">
    <property type="protein sequence ID" value="CAB4878408.1"/>
    <property type="molecule type" value="Genomic_DNA"/>
</dbReference>
<keyword evidence="1" id="KW-1003">Cell membrane</keyword>
<keyword evidence="9" id="KW-0961">Cell wall biogenesis/degradation</keyword>
<dbReference type="GO" id="GO:0050511">
    <property type="term" value="F:undecaprenyldiphospho-muramoylpentapeptide beta-N-acetylglucosaminyltransferase activity"/>
    <property type="evidence" value="ECO:0007669"/>
    <property type="project" value="InterPro"/>
</dbReference>
<feature type="domain" description="Glycosyl transferase family 28 C-terminal" evidence="11">
    <location>
        <begin position="193"/>
        <end position="349"/>
    </location>
</feature>
<dbReference type="PANTHER" id="PTHR21015:SF22">
    <property type="entry name" value="GLYCOSYLTRANSFERASE"/>
    <property type="match status" value="1"/>
</dbReference>
<evidence type="ECO:0000259" key="11">
    <source>
        <dbReference type="Pfam" id="PF04101"/>
    </source>
</evidence>
<sequence length="370" mass="39139">MEPTAFAVITGGGTSGHVLPAIAIADALVANGHRPDEIVYIGAKRGIETRLLPETPYPHHFLDVIGLQRRITATNLLFPFKLLKAIAAARVLLRALRPAVVVSVGGYASFPATFAARLRRIPIVVVSYDRIPGLASRVSARFATACAVAFDGSTLRRAHYTGAPVRRELVLLDRRTQRIPAREALHIPLDRFVVAVFGGSLGSKVLNESVAGMVDILADRGDIAVRHVVGDRFLAGAGAERSGERGIMYTVIGYENQMVQVYAAADLMVTRAGASTIAELATAGMPAVIVPWAGSADDHQTDNARILASVGAAVVVPENQLSARALADIVVDLVDNPTSLETMAAAAHHAGDAHRSGRLGALIERVAAQR</sequence>
<dbReference type="NCBIfam" id="TIGR01133">
    <property type="entry name" value="murG"/>
    <property type="match status" value="1"/>
</dbReference>
<dbReference type="InterPro" id="IPR007235">
    <property type="entry name" value="Glyco_trans_28_C"/>
</dbReference>
<reference evidence="12" key="1">
    <citation type="submission" date="2020-05" db="EMBL/GenBank/DDBJ databases">
        <authorList>
            <person name="Chiriac C."/>
            <person name="Salcher M."/>
            <person name="Ghai R."/>
            <person name="Kavagutti S V."/>
        </authorList>
    </citation>
    <scope>NUCLEOTIDE SEQUENCE</scope>
</reference>
<dbReference type="GO" id="GO:0009252">
    <property type="term" value="P:peptidoglycan biosynthetic process"/>
    <property type="evidence" value="ECO:0007669"/>
    <property type="project" value="UniProtKB-KW"/>
</dbReference>
<keyword evidence="5" id="KW-0133">Cell shape</keyword>
<keyword evidence="8" id="KW-0131">Cell cycle</keyword>
<evidence type="ECO:0000256" key="1">
    <source>
        <dbReference type="ARBA" id="ARBA00022475"/>
    </source>
</evidence>
<evidence type="ECO:0000256" key="7">
    <source>
        <dbReference type="ARBA" id="ARBA00023136"/>
    </source>
</evidence>
<dbReference type="GO" id="GO:0051301">
    <property type="term" value="P:cell division"/>
    <property type="evidence" value="ECO:0007669"/>
    <property type="project" value="UniProtKB-KW"/>
</dbReference>
<evidence type="ECO:0000256" key="9">
    <source>
        <dbReference type="ARBA" id="ARBA00023316"/>
    </source>
</evidence>
<dbReference type="InterPro" id="IPR004276">
    <property type="entry name" value="GlycoTrans_28_N"/>
</dbReference>